<dbReference type="Proteomes" id="UP000762676">
    <property type="component" value="Unassembled WGS sequence"/>
</dbReference>
<evidence type="ECO:0000313" key="1">
    <source>
        <dbReference type="EMBL" id="GFS10594.1"/>
    </source>
</evidence>
<gene>
    <name evidence="1" type="ORF">ElyMa_003065300</name>
</gene>
<reference evidence="1 2" key="1">
    <citation type="journal article" date="2021" name="Elife">
        <title>Chloroplast acquisition without the gene transfer in kleptoplastic sea slugs, Plakobranchus ocellatus.</title>
        <authorList>
            <person name="Maeda T."/>
            <person name="Takahashi S."/>
            <person name="Yoshida T."/>
            <person name="Shimamura S."/>
            <person name="Takaki Y."/>
            <person name="Nagai Y."/>
            <person name="Toyoda A."/>
            <person name="Suzuki Y."/>
            <person name="Arimoto A."/>
            <person name="Ishii H."/>
            <person name="Satoh N."/>
            <person name="Nishiyama T."/>
            <person name="Hasebe M."/>
            <person name="Maruyama T."/>
            <person name="Minagawa J."/>
            <person name="Obokata J."/>
            <person name="Shigenobu S."/>
        </authorList>
    </citation>
    <scope>NUCLEOTIDE SEQUENCE [LARGE SCALE GENOMIC DNA]</scope>
</reference>
<dbReference type="EMBL" id="BMAT01006342">
    <property type="protein sequence ID" value="GFS10594.1"/>
    <property type="molecule type" value="Genomic_DNA"/>
</dbReference>
<organism evidence="1 2">
    <name type="scientific">Elysia marginata</name>
    <dbReference type="NCBI Taxonomy" id="1093978"/>
    <lineage>
        <taxon>Eukaryota</taxon>
        <taxon>Metazoa</taxon>
        <taxon>Spiralia</taxon>
        <taxon>Lophotrochozoa</taxon>
        <taxon>Mollusca</taxon>
        <taxon>Gastropoda</taxon>
        <taxon>Heterobranchia</taxon>
        <taxon>Euthyneura</taxon>
        <taxon>Panpulmonata</taxon>
        <taxon>Sacoglossa</taxon>
        <taxon>Placobranchoidea</taxon>
        <taxon>Plakobranchidae</taxon>
        <taxon>Elysia</taxon>
    </lineage>
</organism>
<accession>A0AAV4IK10</accession>
<name>A0AAV4IK10_9GAST</name>
<protein>
    <submittedName>
        <fullName evidence="1">Uncharacterized protein</fullName>
    </submittedName>
</protein>
<sequence>MMDTVYRSSLAATRLTRPGVRGAGEEIVHLVQVWCQHTPAVPVQQFQPAVWLSLVWRECRHQAHWVTLSEPVVNPVSQTPPALSPARPPSSTAQSLRLVTTETRCLLPALTSNSRKYTI</sequence>
<keyword evidence="2" id="KW-1185">Reference proteome</keyword>
<evidence type="ECO:0000313" key="2">
    <source>
        <dbReference type="Proteomes" id="UP000762676"/>
    </source>
</evidence>
<comment type="caution">
    <text evidence="1">The sequence shown here is derived from an EMBL/GenBank/DDBJ whole genome shotgun (WGS) entry which is preliminary data.</text>
</comment>
<proteinExistence type="predicted"/>
<dbReference type="AlphaFoldDB" id="A0AAV4IK10"/>